<evidence type="ECO:0000313" key="1">
    <source>
        <dbReference type="EMBL" id="GCE28522.1"/>
    </source>
</evidence>
<dbReference type="AlphaFoldDB" id="A0A402BB56"/>
<gene>
    <name evidence="1" type="ORF">KDA_40060</name>
</gene>
<evidence type="ECO:0000313" key="2">
    <source>
        <dbReference type="Proteomes" id="UP000287171"/>
    </source>
</evidence>
<name>A0A402BB56_9CHLR</name>
<reference evidence="2" key="1">
    <citation type="submission" date="2018-12" db="EMBL/GenBank/DDBJ databases">
        <title>Tengunoibacter tsumagoiensis gen. nov., sp. nov., Dictyobacter kobayashii sp. nov., D. alpinus sp. nov., and D. joshuensis sp. nov. and description of Dictyobacteraceae fam. nov. within the order Ktedonobacterales isolated from Tengu-no-mugimeshi.</title>
        <authorList>
            <person name="Wang C.M."/>
            <person name="Zheng Y."/>
            <person name="Sakai Y."/>
            <person name="Toyoda A."/>
            <person name="Minakuchi Y."/>
            <person name="Abe K."/>
            <person name="Yokota A."/>
            <person name="Yabe S."/>
        </authorList>
    </citation>
    <scope>NUCLEOTIDE SEQUENCE [LARGE SCALE GENOMIC DNA]</scope>
    <source>
        <strain evidence="2">Uno16</strain>
    </source>
</reference>
<organism evidence="1 2">
    <name type="scientific">Dictyobacter alpinus</name>
    <dbReference type="NCBI Taxonomy" id="2014873"/>
    <lineage>
        <taxon>Bacteria</taxon>
        <taxon>Bacillati</taxon>
        <taxon>Chloroflexota</taxon>
        <taxon>Ktedonobacteria</taxon>
        <taxon>Ktedonobacterales</taxon>
        <taxon>Dictyobacteraceae</taxon>
        <taxon>Dictyobacter</taxon>
    </lineage>
</organism>
<accession>A0A402BB56</accession>
<protein>
    <submittedName>
        <fullName evidence="1">Uncharacterized protein</fullName>
    </submittedName>
</protein>
<dbReference type="Proteomes" id="UP000287171">
    <property type="component" value="Unassembled WGS sequence"/>
</dbReference>
<sequence>MSKNLLTYIQDQAFAYVKSKVVLPIIKKATQKKDENQQQRDTIEQLPVMLYKDTIQEILDHPGETEARAARYQNTDGCAQYFFPEWSQVSPET</sequence>
<keyword evidence="2" id="KW-1185">Reference proteome</keyword>
<proteinExistence type="predicted"/>
<dbReference type="EMBL" id="BIFT01000001">
    <property type="protein sequence ID" value="GCE28522.1"/>
    <property type="molecule type" value="Genomic_DNA"/>
</dbReference>
<comment type="caution">
    <text evidence="1">The sequence shown here is derived from an EMBL/GenBank/DDBJ whole genome shotgun (WGS) entry which is preliminary data.</text>
</comment>